<evidence type="ECO:0000256" key="1">
    <source>
        <dbReference type="SAM" id="MobiDB-lite"/>
    </source>
</evidence>
<proteinExistence type="predicted"/>
<evidence type="ECO:0000313" key="2">
    <source>
        <dbReference type="EMBL" id="RMC04484.1"/>
    </source>
</evidence>
<dbReference type="AlphaFoldDB" id="A0A3M0JZ90"/>
<feature type="region of interest" description="Disordered" evidence="1">
    <location>
        <begin position="423"/>
        <end position="461"/>
    </location>
</feature>
<sequence length="461" mass="51589">MLRSGQANCLADFHLEILVTIFLNPASDYKDLRTHDLEEEVDVVLNRQLEAASQSQGMVLLGIFIYPDDRWRSNMAKHKKSWRFLERIGGNFLSQPKKSRVRTCEKNDSADTTFCGEGGEEMLQALELRLPCSSWCRPCCRRDQGYGNSLYGMGKKRPEGSAMEWDLGVLVDGKLNHMAITGTIRMMETVQLGFVFGIAGVFQESVMVGRGLSQRQQTPQCSVKRNSSEDEMAQRFLFCDAGIKAYLRHFALKGVKSAAQLRLVCTNARSMGDKQEELEAVVPQQSCDAVAITERWWGDSHSWSTALDGYKLFRRDRKGRRALYIREAFDTIGIETNDDGVRGNLVTADEEKAEVLNASFASVFSGKTACPQDTCPPGLVDGVMEQNGPPIIQEEAVRELLSCLDLCKSMDPDGIHPRVMRELADEQSSSPSFTHSPGSLVRFRMSGEKETQRRPYHSTAS</sequence>
<reference evidence="2 3" key="1">
    <citation type="submission" date="2018-07" db="EMBL/GenBank/DDBJ databases">
        <title>A high quality draft genome assembly of the barn swallow (H. rustica rustica).</title>
        <authorList>
            <person name="Formenti G."/>
            <person name="Chiara M."/>
            <person name="Poveda L."/>
            <person name="Francoijs K.-J."/>
            <person name="Bonisoli-Alquati A."/>
            <person name="Canova L."/>
            <person name="Gianfranceschi L."/>
            <person name="Horner D.S."/>
            <person name="Saino N."/>
        </authorList>
    </citation>
    <scope>NUCLEOTIDE SEQUENCE [LARGE SCALE GENOMIC DNA]</scope>
    <source>
        <strain evidence="2">Chelidonia</strain>
        <tissue evidence="2">Blood</tissue>
    </source>
</reference>
<dbReference type="InterPro" id="IPR036691">
    <property type="entry name" value="Endo/exonu/phosph_ase_sf"/>
</dbReference>
<feature type="compositionally biased region" description="Low complexity" evidence="1">
    <location>
        <begin position="428"/>
        <end position="439"/>
    </location>
</feature>
<comment type="caution">
    <text evidence="2">The sequence shown here is derived from an EMBL/GenBank/DDBJ whole genome shotgun (WGS) entry which is preliminary data.</text>
</comment>
<accession>A0A3M0JZ90</accession>
<protein>
    <submittedName>
        <fullName evidence="2">Uncharacterized protein</fullName>
    </submittedName>
</protein>
<dbReference type="GO" id="GO:0031012">
    <property type="term" value="C:extracellular matrix"/>
    <property type="evidence" value="ECO:0007669"/>
    <property type="project" value="TreeGrafter"/>
</dbReference>
<keyword evidence="3" id="KW-1185">Reference proteome</keyword>
<dbReference type="OrthoDB" id="416454at2759"/>
<dbReference type="PANTHER" id="PTHR33395">
    <property type="entry name" value="TRANSCRIPTASE, PUTATIVE-RELATED-RELATED"/>
    <property type="match status" value="1"/>
</dbReference>
<dbReference type="GO" id="GO:0007508">
    <property type="term" value="P:larval heart development"/>
    <property type="evidence" value="ECO:0007669"/>
    <property type="project" value="TreeGrafter"/>
</dbReference>
<dbReference type="PANTHER" id="PTHR33395:SF22">
    <property type="entry name" value="REVERSE TRANSCRIPTASE DOMAIN-CONTAINING PROTEIN"/>
    <property type="match status" value="1"/>
</dbReference>
<organism evidence="2 3">
    <name type="scientific">Hirundo rustica rustica</name>
    <dbReference type="NCBI Taxonomy" id="333673"/>
    <lineage>
        <taxon>Eukaryota</taxon>
        <taxon>Metazoa</taxon>
        <taxon>Chordata</taxon>
        <taxon>Craniata</taxon>
        <taxon>Vertebrata</taxon>
        <taxon>Euteleostomi</taxon>
        <taxon>Archelosauria</taxon>
        <taxon>Archosauria</taxon>
        <taxon>Dinosauria</taxon>
        <taxon>Saurischia</taxon>
        <taxon>Theropoda</taxon>
        <taxon>Coelurosauria</taxon>
        <taxon>Aves</taxon>
        <taxon>Neognathae</taxon>
        <taxon>Neoaves</taxon>
        <taxon>Telluraves</taxon>
        <taxon>Australaves</taxon>
        <taxon>Passeriformes</taxon>
        <taxon>Sylvioidea</taxon>
        <taxon>Hirundinidae</taxon>
        <taxon>Hirundo</taxon>
    </lineage>
</organism>
<dbReference type="GO" id="GO:0061343">
    <property type="term" value="P:cell adhesion involved in heart morphogenesis"/>
    <property type="evidence" value="ECO:0007669"/>
    <property type="project" value="TreeGrafter"/>
</dbReference>
<name>A0A3M0JZ90_HIRRU</name>
<dbReference type="Proteomes" id="UP000269221">
    <property type="component" value="Unassembled WGS sequence"/>
</dbReference>
<dbReference type="Gene3D" id="3.60.10.10">
    <property type="entry name" value="Endonuclease/exonuclease/phosphatase"/>
    <property type="match status" value="1"/>
</dbReference>
<dbReference type="EMBL" id="QRBI01000125">
    <property type="protein sequence ID" value="RMC04484.1"/>
    <property type="molecule type" value="Genomic_DNA"/>
</dbReference>
<gene>
    <name evidence="2" type="ORF">DUI87_18929</name>
</gene>
<evidence type="ECO:0000313" key="3">
    <source>
        <dbReference type="Proteomes" id="UP000269221"/>
    </source>
</evidence>